<protein>
    <submittedName>
        <fullName evidence="2">Uncharacterized protein</fullName>
    </submittedName>
</protein>
<keyword evidence="3" id="KW-1185">Reference proteome</keyword>
<dbReference type="AlphaFoldDB" id="A0A4Y2K9U7"/>
<proteinExistence type="predicted"/>
<dbReference type="Proteomes" id="UP000499080">
    <property type="component" value="Unassembled WGS sequence"/>
</dbReference>
<name>A0A4Y2K9U7_ARAVE</name>
<organism evidence="2 3">
    <name type="scientific">Araneus ventricosus</name>
    <name type="common">Orbweaver spider</name>
    <name type="synonym">Epeira ventricosa</name>
    <dbReference type="NCBI Taxonomy" id="182803"/>
    <lineage>
        <taxon>Eukaryota</taxon>
        <taxon>Metazoa</taxon>
        <taxon>Ecdysozoa</taxon>
        <taxon>Arthropoda</taxon>
        <taxon>Chelicerata</taxon>
        <taxon>Arachnida</taxon>
        <taxon>Araneae</taxon>
        <taxon>Araneomorphae</taxon>
        <taxon>Entelegynae</taxon>
        <taxon>Araneoidea</taxon>
        <taxon>Araneidae</taxon>
        <taxon>Araneus</taxon>
    </lineage>
</organism>
<sequence>MEGLRPPRFPYCGDEDVRWKTLAHLTHSLRVSEDANEGHSRHTVSPLTGGKDVNEGLSVHTVPTHGCGRCERLPSTVSLLGGVKI</sequence>
<evidence type="ECO:0000256" key="1">
    <source>
        <dbReference type="SAM" id="MobiDB-lite"/>
    </source>
</evidence>
<gene>
    <name evidence="2" type="ORF">AVEN_25952_1</name>
</gene>
<comment type="caution">
    <text evidence="2">The sequence shown here is derived from an EMBL/GenBank/DDBJ whole genome shotgun (WGS) entry which is preliminary data.</text>
</comment>
<accession>A0A4Y2K9U7</accession>
<reference evidence="2 3" key="1">
    <citation type="journal article" date="2019" name="Sci. Rep.">
        <title>Orb-weaving spider Araneus ventricosus genome elucidates the spidroin gene catalogue.</title>
        <authorList>
            <person name="Kono N."/>
            <person name="Nakamura H."/>
            <person name="Ohtoshi R."/>
            <person name="Moran D.A.P."/>
            <person name="Shinohara A."/>
            <person name="Yoshida Y."/>
            <person name="Fujiwara M."/>
            <person name="Mori M."/>
            <person name="Tomita M."/>
            <person name="Arakawa K."/>
        </authorList>
    </citation>
    <scope>NUCLEOTIDE SEQUENCE [LARGE SCALE GENOMIC DNA]</scope>
</reference>
<evidence type="ECO:0000313" key="2">
    <source>
        <dbReference type="EMBL" id="GBM98475.1"/>
    </source>
</evidence>
<dbReference type="EMBL" id="BGPR01004325">
    <property type="protein sequence ID" value="GBM98475.1"/>
    <property type="molecule type" value="Genomic_DNA"/>
</dbReference>
<evidence type="ECO:0000313" key="3">
    <source>
        <dbReference type="Proteomes" id="UP000499080"/>
    </source>
</evidence>
<feature type="region of interest" description="Disordered" evidence="1">
    <location>
        <begin position="32"/>
        <end position="56"/>
    </location>
</feature>